<proteinExistence type="predicted"/>
<feature type="compositionally biased region" description="Low complexity" evidence="1">
    <location>
        <begin position="36"/>
        <end position="58"/>
    </location>
</feature>
<dbReference type="EMBL" id="LS974619">
    <property type="protein sequence ID" value="CAG7885218.1"/>
    <property type="molecule type" value="Genomic_DNA"/>
</dbReference>
<feature type="compositionally biased region" description="Basic and acidic residues" evidence="1">
    <location>
        <begin position="97"/>
        <end position="112"/>
    </location>
</feature>
<name>A0A8D9LSI7_BRACM</name>
<feature type="region of interest" description="Disordered" evidence="1">
    <location>
        <begin position="92"/>
        <end position="112"/>
    </location>
</feature>
<organism evidence="2 3">
    <name type="scientific">Brassica campestris</name>
    <name type="common">Field mustard</name>
    <dbReference type="NCBI Taxonomy" id="3711"/>
    <lineage>
        <taxon>Eukaryota</taxon>
        <taxon>Viridiplantae</taxon>
        <taxon>Streptophyta</taxon>
        <taxon>Embryophyta</taxon>
        <taxon>Tracheophyta</taxon>
        <taxon>Spermatophyta</taxon>
        <taxon>Magnoliopsida</taxon>
        <taxon>eudicotyledons</taxon>
        <taxon>Gunneridae</taxon>
        <taxon>Pentapetalae</taxon>
        <taxon>rosids</taxon>
        <taxon>malvids</taxon>
        <taxon>Brassicales</taxon>
        <taxon>Brassicaceae</taxon>
        <taxon>Brassiceae</taxon>
        <taxon>Brassica</taxon>
    </lineage>
</organism>
<evidence type="ECO:0000313" key="2">
    <source>
        <dbReference type="EMBL" id="CAG7885218.1"/>
    </source>
</evidence>
<protein>
    <submittedName>
        <fullName evidence="2">Uncharacterized protein</fullName>
    </submittedName>
</protein>
<evidence type="ECO:0000256" key="1">
    <source>
        <dbReference type="SAM" id="MobiDB-lite"/>
    </source>
</evidence>
<gene>
    <name evidence="2" type="ORF">BRAPAZ1V2_A03P65610.2</name>
</gene>
<evidence type="ECO:0000313" key="3">
    <source>
        <dbReference type="Proteomes" id="UP000694005"/>
    </source>
</evidence>
<reference evidence="2 3" key="1">
    <citation type="submission" date="2021-07" db="EMBL/GenBank/DDBJ databases">
        <authorList>
            <consortium name="Genoscope - CEA"/>
            <person name="William W."/>
        </authorList>
    </citation>
    <scope>NUCLEOTIDE SEQUENCE [LARGE SCALE GENOMIC DNA]</scope>
</reference>
<dbReference type="Proteomes" id="UP000694005">
    <property type="component" value="Chromosome A03"/>
</dbReference>
<sequence length="112" mass="12772">MTRRRHAWPRFNAHPENQPVKSRFELQWARLLKKPLSSSSTALASAPSSSEEGLSLSRRATRARVHVVVRHNRNNPDLGDEQMRTVPITIMGAESLLTDRHETPRPETKKAK</sequence>
<accession>A0A8D9LSI7</accession>
<dbReference type="AlphaFoldDB" id="A0A8D9LSI7"/>
<dbReference type="Gramene" id="A03p65610.2_BraZ1">
    <property type="protein sequence ID" value="A03p65610.2_BraZ1.CDS"/>
    <property type="gene ID" value="A03g65610.2_BraZ1"/>
</dbReference>
<feature type="region of interest" description="Disordered" evidence="1">
    <location>
        <begin position="36"/>
        <end position="62"/>
    </location>
</feature>